<organism evidence="2 3">
    <name type="scientific">Ricinus communis</name>
    <name type="common">Castor bean</name>
    <dbReference type="NCBI Taxonomy" id="3988"/>
    <lineage>
        <taxon>Eukaryota</taxon>
        <taxon>Viridiplantae</taxon>
        <taxon>Streptophyta</taxon>
        <taxon>Embryophyta</taxon>
        <taxon>Tracheophyta</taxon>
        <taxon>Spermatophyta</taxon>
        <taxon>Magnoliopsida</taxon>
        <taxon>eudicotyledons</taxon>
        <taxon>Gunneridae</taxon>
        <taxon>Pentapetalae</taxon>
        <taxon>rosids</taxon>
        <taxon>fabids</taxon>
        <taxon>Malpighiales</taxon>
        <taxon>Euphorbiaceae</taxon>
        <taxon>Acalyphoideae</taxon>
        <taxon>Acalypheae</taxon>
        <taxon>Ricinus</taxon>
    </lineage>
</organism>
<evidence type="ECO:0000256" key="1">
    <source>
        <dbReference type="SAM" id="MobiDB-lite"/>
    </source>
</evidence>
<dbReference type="InParanoid" id="B9RIH9"/>
<feature type="compositionally biased region" description="Polar residues" evidence="1">
    <location>
        <begin position="1"/>
        <end position="10"/>
    </location>
</feature>
<accession>B9RIH9</accession>
<name>B9RIH9_RICCO</name>
<protein>
    <submittedName>
        <fullName evidence="2">Uncharacterized protein</fullName>
    </submittedName>
</protein>
<evidence type="ECO:0000313" key="3">
    <source>
        <dbReference type="Proteomes" id="UP000008311"/>
    </source>
</evidence>
<gene>
    <name evidence="2" type="ORF">RCOM_1579250</name>
</gene>
<keyword evidence="3" id="KW-1185">Reference proteome</keyword>
<proteinExistence type="predicted"/>
<dbReference type="Proteomes" id="UP000008311">
    <property type="component" value="Unassembled WGS sequence"/>
</dbReference>
<dbReference type="EMBL" id="EQ973781">
    <property type="protein sequence ID" value="EEF48951.1"/>
    <property type="molecule type" value="Genomic_DNA"/>
</dbReference>
<feature type="region of interest" description="Disordered" evidence="1">
    <location>
        <begin position="1"/>
        <end position="36"/>
    </location>
</feature>
<evidence type="ECO:0000313" key="2">
    <source>
        <dbReference type="EMBL" id="EEF48951.1"/>
    </source>
</evidence>
<dbReference type="AlphaFoldDB" id="B9RIH9"/>
<reference evidence="3" key="1">
    <citation type="journal article" date="2010" name="Nat. Biotechnol.">
        <title>Draft genome sequence of the oilseed species Ricinus communis.</title>
        <authorList>
            <person name="Chan A.P."/>
            <person name="Crabtree J."/>
            <person name="Zhao Q."/>
            <person name="Lorenzi H."/>
            <person name="Orvis J."/>
            <person name="Puiu D."/>
            <person name="Melake-Berhan A."/>
            <person name="Jones K.M."/>
            <person name="Redman J."/>
            <person name="Chen G."/>
            <person name="Cahoon E.B."/>
            <person name="Gedil M."/>
            <person name="Stanke M."/>
            <person name="Haas B.J."/>
            <person name="Wortman J.R."/>
            <person name="Fraser-Liggett C.M."/>
            <person name="Ravel J."/>
            <person name="Rabinowicz P.D."/>
        </authorList>
    </citation>
    <scope>NUCLEOTIDE SEQUENCE [LARGE SCALE GENOMIC DNA]</scope>
    <source>
        <strain evidence="3">cv. Hale</strain>
    </source>
</reference>
<sequence length="83" mass="9335">MSNQLNQTTTPHDRAPPQQPPLPHHPKYSHFSSSDDASLPCMHYELSGQILVHPGVAETNNGKNYEPNYYIYTTLSTEQIGKI</sequence>